<feature type="region of interest" description="Disordered" evidence="1">
    <location>
        <begin position="28"/>
        <end position="81"/>
    </location>
</feature>
<dbReference type="AlphaFoldDB" id="A0A8J9Z0T1"/>
<feature type="transmembrane region" description="Helical" evidence="2">
    <location>
        <begin position="147"/>
        <end position="172"/>
    </location>
</feature>
<name>A0A8J9Z0T1_BRALA</name>
<keyword evidence="2" id="KW-0812">Transmembrane</keyword>
<feature type="compositionally biased region" description="Polar residues" evidence="1">
    <location>
        <begin position="28"/>
        <end position="39"/>
    </location>
</feature>
<protein>
    <submittedName>
        <fullName evidence="4">Hypp7430 protein</fullName>
    </submittedName>
</protein>
<evidence type="ECO:0000313" key="4">
    <source>
        <dbReference type="EMBL" id="CAH1245084.1"/>
    </source>
</evidence>
<organism evidence="4 5">
    <name type="scientific">Branchiostoma lanceolatum</name>
    <name type="common">Common lancelet</name>
    <name type="synonym">Amphioxus lanceolatum</name>
    <dbReference type="NCBI Taxonomy" id="7740"/>
    <lineage>
        <taxon>Eukaryota</taxon>
        <taxon>Metazoa</taxon>
        <taxon>Chordata</taxon>
        <taxon>Cephalochordata</taxon>
        <taxon>Leptocardii</taxon>
        <taxon>Amphioxiformes</taxon>
        <taxon>Branchiostomatidae</taxon>
        <taxon>Branchiostoma</taxon>
    </lineage>
</organism>
<evidence type="ECO:0000313" key="5">
    <source>
        <dbReference type="Proteomes" id="UP000838412"/>
    </source>
</evidence>
<feature type="signal peptide" evidence="3">
    <location>
        <begin position="1"/>
        <end position="22"/>
    </location>
</feature>
<dbReference type="EMBL" id="OV696699">
    <property type="protein sequence ID" value="CAH1245084.1"/>
    <property type="molecule type" value="Genomic_DNA"/>
</dbReference>
<sequence>MDGKFIFVLSALQIWATIFAAARPAQRSVNDVTSPTTPGHETHRHRPINGLQTAGMPVKGPSTPFATTRPHKSTQSDKTTPIIPATSVSGFSNSVGLSTKLYTTLEVSTLPFTDNVTTMTPRITSLKGNCSNGTECSRNTGKRQGNYTTALVVTAVTSVVAGIVLATGAWHLRRRLLLARERKRLKRLEERRSKVVYNSNPAYHRSSLLGNDKLYSTILSLSDYSPAPRTKLPNGNAKKDEGNKVTTSFTNPVDILRKGDRRSDVKGRSGNPLKVLKLYKEGARNSSQTTVVVT</sequence>
<evidence type="ECO:0000256" key="1">
    <source>
        <dbReference type="SAM" id="MobiDB-lite"/>
    </source>
</evidence>
<reference evidence="4" key="1">
    <citation type="submission" date="2022-01" db="EMBL/GenBank/DDBJ databases">
        <authorList>
            <person name="Braso-Vives M."/>
        </authorList>
    </citation>
    <scope>NUCLEOTIDE SEQUENCE</scope>
</reference>
<proteinExistence type="predicted"/>
<dbReference type="Proteomes" id="UP000838412">
    <property type="component" value="Chromosome 14"/>
</dbReference>
<dbReference type="OrthoDB" id="9984385at2759"/>
<keyword evidence="2" id="KW-0472">Membrane</keyword>
<evidence type="ECO:0000256" key="3">
    <source>
        <dbReference type="SAM" id="SignalP"/>
    </source>
</evidence>
<keyword evidence="5" id="KW-1185">Reference proteome</keyword>
<accession>A0A8J9Z0T1</accession>
<evidence type="ECO:0000256" key="2">
    <source>
        <dbReference type="SAM" id="Phobius"/>
    </source>
</evidence>
<gene>
    <name evidence="4" type="primary">Hypp7430</name>
    <name evidence="4" type="ORF">BLAG_LOCUS7544</name>
</gene>
<keyword evidence="2" id="KW-1133">Transmembrane helix</keyword>
<feature type="chain" id="PRO_5035458379" evidence="3">
    <location>
        <begin position="23"/>
        <end position="294"/>
    </location>
</feature>
<feature type="region of interest" description="Disordered" evidence="1">
    <location>
        <begin position="225"/>
        <end position="251"/>
    </location>
</feature>
<keyword evidence="3" id="KW-0732">Signal</keyword>